<evidence type="ECO:0000313" key="2">
    <source>
        <dbReference type="EMBL" id="GER30979.1"/>
    </source>
</evidence>
<reference evidence="3" key="1">
    <citation type="journal article" date="2019" name="Curr. Biol.">
        <title>Genome Sequence of Striga asiatica Provides Insight into the Evolution of Plant Parasitism.</title>
        <authorList>
            <person name="Yoshida S."/>
            <person name="Kim S."/>
            <person name="Wafula E.K."/>
            <person name="Tanskanen J."/>
            <person name="Kim Y.M."/>
            <person name="Honaas L."/>
            <person name="Yang Z."/>
            <person name="Spallek T."/>
            <person name="Conn C.E."/>
            <person name="Ichihashi Y."/>
            <person name="Cheong K."/>
            <person name="Cui S."/>
            <person name="Der J.P."/>
            <person name="Gundlach H."/>
            <person name="Jiao Y."/>
            <person name="Hori C."/>
            <person name="Ishida J.K."/>
            <person name="Kasahara H."/>
            <person name="Kiba T."/>
            <person name="Kim M.S."/>
            <person name="Koo N."/>
            <person name="Laohavisit A."/>
            <person name="Lee Y.H."/>
            <person name="Lumba S."/>
            <person name="McCourt P."/>
            <person name="Mortimer J.C."/>
            <person name="Mutuku J.M."/>
            <person name="Nomura T."/>
            <person name="Sasaki-Sekimoto Y."/>
            <person name="Seto Y."/>
            <person name="Wang Y."/>
            <person name="Wakatake T."/>
            <person name="Sakakibara H."/>
            <person name="Demura T."/>
            <person name="Yamaguchi S."/>
            <person name="Yoneyama K."/>
            <person name="Manabe R.I."/>
            <person name="Nelson D.C."/>
            <person name="Schulman A.H."/>
            <person name="Timko M.P."/>
            <person name="dePamphilis C.W."/>
            <person name="Choi D."/>
            <person name="Shirasu K."/>
        </authorList>
    </citation>
    <scope>NUCLEOTIDE SEQUENCE [LARGE SCALE GENOMIC DNA]</scope>
    <source>
        <strain evidence="3">cv. UVA1</strain>
    </source>
</reference>
<protein>
    <submittedName>
        <fullName evidence="2">Pyridoxal-5'-phosphate-dependent enzyme family protein</fullName>
    </submittedName>
</protein>
<gene>
    <name evidence="2" type="ORF">STAS_06947</name>
</gene>
<evidence type="ECO:0000313" key="3">
    <source>
        <dbReference type="Proteomes" id="UP000325081"/>
    </source>
</evidence>
<proteinExistence type="predicted"/>
<keyword evidence="3" id="KW-1185">Reference proteome</keyword>
<dbReference type="AlphaFoldDB" id="A0A5A7PDW4"/>
<sequence>MKTKKPIVPFFPYFPANKNTSPIPPFTPRTCRNPTEHVTFHHRVSSSSSSSPSPSGPPCTRPHHRLILPRKEYSGGIGAVPHRPTLPIPPQQRPHVVTHLLVERERPESSSMQPPRPPPRRLPPLNRNLRRARHQVHHRPPRRPLQHQPLVARPRECLIQRLKAPENRDQNVPPIADRRDGVECPDAIDGEGLILLDIPCVVDDIESERNPHESGEFLHPCPDLLHHLLHGGAGSPRHHGGDPQVRSLVRAGGDGLEQRRPLRAEGVADVNNVEFGLAFQGLHDGAVAGHVAERGPRAHLLELEHRPPSRLEGTHLLGGGSQGLVSPLAGVRHSAEERLEEVGGELLLGVPVGRAELVEHPHQLLQPRGVSVGHGPGGLKEDVVGPPAALRGEGSGELEGDVGRGVVGGGGGAAAAGAAAKHGEWLKN</sequence>
<dbReference type="OrthoDB" id="10391488at2759"/>
<comment type="caution">
    <text evidence="2">The sequence shown here is derived from an EMBL/GenBank/DDBJ whole genome shotgun (WGS) entry which is preliminary data.</text>
</comment>
<feature type="region of interest" description="Disordered" evidence="1">
    <location>
        <begin position="104"/>
        <end position="125"/>
    </location>
</feature>
<feature type="region of interest" description="Disordered" evidence="1">
    <location>
        <begin position="39"/>
        <end position="64"/>
    </location>
</feature>
<dbReference type="EMBL" id="BKCP01004405">
    <property type="protein sequence ID" value="GER30979.1"/>
    <property type="molecule type" value="Genomic_DNA"/>
</dbReference>
<name>A0A5A7PDW4_STRAF</name>
<accession>A0A5A7PDW4</accession>
<feature type="region of interest" description="Disordered" evidence="1">
    <location>
        <begin position="74"/>
        <end position="93"/>
    </location>
</feature>
<dbReference type="Proteomes" id="UP000325081">
    <property type="component" value="Unassembled WGS sequence"/>
</dbReference>
<evidence type="ECO:0000256" key="1">
    <source>
        <dbReference type="SAM" id="MobiDB-lite"/>
    </source>
</evidence>
<organism evidence="2 3">
    <name type="scientific">Striga asiatica</name>
    <name type="common">Asiatic witchweed</name>
    <name type="synonym">Buchnera asiatica</name>
    <dbReference type="NCBI Taxonomy" id="4170"/>
    <lineage>
        <taxon>Eukaryota</taxon>
        <taxon>Viridiplantae</taxon>
        <taxon>Streptophyta</taxon>
        <taxon>Embryophyta</taxon>
        <taxon>Tracheophyta</taxon>
        <taxon>Spermatophyta</taxon>
        <taxon>Magnoliopsida</taxon>
        <taxon>eudicotyledons</taxon>
        <taxon>Gunneridae</taxon>
        <taxon>Pentapetalae</taxon>
        <taxon>asterids</taxon>
        <taxon>lamiids</taxon>
        <taxon>Lamiales</taxon>
        <taxon>Orobanchaceae</taxon>
        <taxon>Buchnereae</taxon>
        <taxon>Striga</taxon>
    </lineage>
</organism>